<accession>A0A0G0ZHL5</accession>
<organism evidence="1 2">
    <name type="scientific">Candidatus Daviesbacteria bacterium GW2011_GWB1_41_5</name>
    <dbReference type="NCBI Taxonomy" id="1618429"/>
    <lineage>
        <taxon>Bacteria</taxon>
        <taxon>Candidatus Daviesiibacteriota</taxon>
    </lineage>
</organism>
<dbReference type="EMBL" id="LCBN01000051">
    <property type="protein sequence ID" value="KKS12528.1"/>
    <property type="molecule type" value="Genomic_DNA"/>
</dbReference>
<name>A0A0G0ZHL5_9BACT</name>
<reference evidence="1 2" key="1">
    <citation type="journal article" date="2015" name="Nature">
        <title>rRNA introns, odd ribosomes, and small enigmatic genomes across a large radiation of phyla.</title>
        <authorList>
            <person name="Brown C.T."/>
            <person name="Hug L.A."/>
            <person name="Thomas B.C."/>
            <person name="Sharon I."/>
            <person name="Castelle C.J."/>
            <person name="Singh A."/>
            <person name="Wilkins M.J."/>
            <person name="Williams K.H."/>
            <person name="Banfield J.F."/>
        </authorList>
    </citation>
    <scope>NUCLEOTIDE SEQUENCE [LARGE SCALE GENOMIC DNA]</scope>
</reference>
<dbReference type="Proteomes" id="UP000034753">
    <property type="component" value="Unassembled WGS sequence"/>
</dbReference>
<dbReference type="AlphaFoldDB" id="A0A0G0ZHL5"/>
<proteinExistence type="predicted"/>
<comment type="caution">
    <text evidence="1">The sequence shown here is derived from an EMBL/GenBank/DDBJ whole genome shotgun (WGS) entry which is preliminary data.</text>
</comment>
<evidence type="ECO:0000313" key="1">
    <source>
        <dbReference type="EMBL" id="KKS12528.1"/>
    </source>
</evidence>
<evidence type="ECO:0000313" key="2">
    <source>
        <dbReference type="Proteomes" id="UP000034753"/>
    </source>
</evidence>
<sequence length="108" mass="12310">MTVNDLGKNLLIEDCHKVAVSDVLQKYKATLKENLLHSQFEMMSANVCLTTSHTGNKGTRFWFVCPNCGRRVGVLLIHPLQGQLGCRKCLNLEYKKRRFKGMLESKII</sequence>
<protein>
    <submittedName>
        <fullName evidence="1">Uncharacterized protein</fullName>
    </submittedName>
</protein>
<gene>
    <name evidence="1" type="ORF">UU67_C0051G0002</name>
</gene>